<dbReference type="Proteomes" id="UP001177023">
    <property type="component" value="Unassembled WGS sequence"/>
</dbReference>
<keyword evidence="3 5" id="KW-1133">Transmembrane helix</keyword>
<feature type="transmembrane region" description="Helical" evidence="5">
    <location>
        <begin position="219"/>
        <end position="238"/>
    </location>
</feature>
<dbReference type="GO" id="GO:0006820">
    <property type="term" value="P:monoatomic anion transport"/>
    <property type="evidence" value="ECO:0007669"/>
    <property type="project" value="TreeGrafter"/>
</dbReference>
<evidence type="ECO:0000313" key="7">
    <source>
        <dbReference type="Proteomes" id="UP001177023"/>
    </source>
</evidence>
<reference evidence="6" key="1">
    <citation type="submission" date="2023-06" db="EMBL/GenBank/DDBJ databases">
        <authorList>
            <person name="Delattre M."/>
        </authorList>
    </citation>
    <scope>NUCLEOTIDE SEQUENCE</scope>
    <source>
        <strain evidence="6">AF72</strain>
    </source>
</reference>
<dbReference type="GO" id="GO:0022857">
    <property type="term" value="F:transmembrane transporter activity"/>
    <property type="evidence" value="ECO:0007669"/>
    <property type="project" value="InterPro"/>
</dbReference>
<keyword evidence="4 5" id="KW-0472">Membrane</keyword>
<dbReference type="PANTHER" id="PTHR11662:SF405">
    <property type="entry name" value="PROTEIN CBG12249"/>
    <property type="match status" value="1"/>
</dbReference>
<comment type="caution">
    <text evidence="6">The sequence shown here is derived from an EMBL/GenBank/DDBJ whole genome shotgun (WGS) entry which is preliminary data.</text>
</comment>
<feature type="transmembrane region" description="Helical" evidence="5">
    <location>
        <begin position="53"/>
        <end position="73"/>
    </location>
</feature>
<feature type="transmembrane region" description="Helical" evidence="5">
    <location>
        <begin position="124"/>
        <end position="146"/>
    </location>
</feature>
<dbReference type="InterPro" id="IPR036259">
    <property type="entry name" value="MFS_trans_sf"/>
</dbReference>
<dbReference type="PANTHER" id="PTHR11662">
    <property type="entry name" value="SOLUTE CARRIER FAMILY 17"/>
    <property type="match status" value="1"/>
</dbReference>
<evidence type="ECO:0000256" key="3">
    <source>
        <dbReference type="ARBA" id="ARBA00022989"/>
    </source>
</evidence>
<comment type="subcellular location">
    <subcellularLocation>
        <location evidence="1">Membrane</location>
        <topology evidence="1">Multi-pass membrane protein</topology>
    </subcellularLocation>
</comment>
<dbReference type="GO" id="GO:0016020">
    <property type="term" value="C:membrane"/>
    <property type="evidence" value="ECO:0007669"/>
    <property type="project" value="UniProtKB-SubCell"/>
</dbReference>
<organism evidence="6 7">
    <name type="scientific">Mesorhabditis spiculigera</name>
    <dbReference type="NCBI Taxonomy" id="96644"/>
    <lineage>
        <taxon>Eukaryota</taxon>
        <taxon>Metazoa</taxon>
        <taxon>Ecdysozoa</taxon>
        <taxon>Nematoda</taxon>
        <taxon>Chromadorea</taxon>
        <taxon>Rhabditida</taxon>
        <taxon>Rhabditina</taxon>
        <taxon>Rhabditomorpha</taxon>
        <taxon>Rhabditoidea</taxon>
        <taxon>Rhabditidae</taxon>
        <taxon>Mesorhabditinae</taxon>
        <taxon>Mesorhabditis</taxon>
    </lineage>
</organism>
<name>A0AA36DHP6_9BILA</name>
<dbReference type="InterPro" id="IPR011701">
    <property type="entry name" value="MFS"/>
</dbReference>
<evidence type="ECO:0000256" key="5">
    <source>
        <dbReference type="SAM" id="Phobius"/>
    </source>
</evidence>
<feature type="transmembrane region" description="Helical" evidence="5">
    <location>
        <begin position="152"/>
        <end position="174"/>
    </location>
</feature>
<dbReference type="SUPFAM" id="SSF103473">
    <property type="entry name" value="MFS general substrate transporter"/>
    <property type="match status" value="1"/>
</dbReference>
<evidence type="ECO:0000256" key="4">
    <source>
        <dbReference type="ARBA" id="ARBA00023136"/>
    </source>
</evidence>
<protein>
    <submittedName>
        <fullName evidence="6">Uncharacterized protein</fullName>
    </submittedName>
</protein>
<dbReference type="AlphaFoldDB" id="A0AA36DHP6"/>
<keyword evidence="2 5" id="KW-0812">Transmembrane</keyword>
<gene>
    <name evidence="6" type="ORF">MSPICULIGERA_LOCUS25790</name>
</gene>
<dbReference type="Pfam" id="PF07690">
    <property type="entry name" value="MFS_1"/>
    <property type="match status" value="1"/>
</dbReference>
<dbReference type="Gene3D" id="1.20.1250.20">
    <property type="entry name" value="MFS general substrate transporter like domains"/>
    <property type="match status" value="1"/>
</dbReference>
<feature type="transmembrane region" description="Helical" evidence="5">
    <location>
        <begin position="195"/>
        <end position="213"/>
    </location>
</feature>
<feature type="non-terminal residue" evidence="6">
    <location>
        <position position="1"/>
    </location>
</feature>
<dbReference type="FunFam" id="1.20.1250.20:FF:000355">
    <property type="entry name" value="SLC (SoLute Carrier) homolog"/>
    <property type="match status" value="1"/>
</dbReference>
<evidence type="ECO:0000256" key="2">
    <source>
        <dbReference type="ARBA" id="ARBA00022692"/>
    </source>
</evidence>
<sequence>MGLGEGFFLPCLSALTSKWFSANEKASSAAIFTSGNAGVSMPWRKLLWSTASMAVYLCTAVDMACVIITQAYLPQFMKEVLKLPIRENGLYTMVPFVCQIVTKNLAAPFGDHLKRRGILSHTTAVRTFQSISAFGAATCLYLMAIIPDCNSPSLALPLLALYGTFYSTCTMGYFTSMLSIAPPFAGTVASISRTYGTLGQIFGTSFVGALSFLTPIARWQTIFSTLATLKIAAGLFFLRFGSADVQPWAHLPEPESKKQIE</sequence>
<dbReference type="EMBL" id="CATQJA010002710">
    <property type="protein sequence ID" value="CAJ0587837.1"/>
    <property type="molecule type" value="Genomic_DNA"/>
</dbReference>
<evidence type="ECO:0000313" key="6">
    <source>
        <dbReference type="EMBL" id="CAJ0587837.1"/>
    </source>
</evidence>
<keyword evidence="7" id="KW-1185">Reference proteome</keyword>
<accession>A0AA36DHP6</accession>
<dbReference type="InterPro" id="IPR050382">
    <property type="entry name" value="MFS_Na/Anion_cotransporter"/>
</dbReference>
<evidence type="ECO:0000256" key="1">
    <source>
        <dbReference type="ARBA" id="ARBA00004141"/>
    </source>
</evidence>
<proteinExistence type="predicted"/>